<feature type="transmembrane region" description="Helical" evidence="1">
    <location>
        <begin position="151"/>
        <end position="171"/>
    </location>
</feature>
<evidence type="ECO:0000256" key="1">
    <source>
        <dbReference type="SAM" id="Phobius"/>
    </source>
</evidence>
<feature type="transmembrane region" description="Helical" evidence="1">
    <location>
        <begin position="355"/>
        <end position="381"/>
    </location>
</feature>
<dbReference type="EMBL" id="CP022188">
    <property type="protein sequence ID" value="AWI82126.1"/>
    <property type="molecule type" value="Genomic_DNA"/>
</dbReference>
<feature type="transmembrane region" description="Helical" evidence="1">
    <location>
        <begin position="242"/>
        <end position="264"/>
    </location>
</feature>
<dbReference type="OrthoDB" id="8523687at2"/>
<evidence type="ECO:0000313" key="3">
    <source>
        <dbReference type="Proteomes" id="UP000244902"/>
    </source>
</evidence>
<feature type="transmembrane region" description="Helical" evidence="1">
    <location>
        <begin position="78"/>
        <end position="95"/>
    </location>
</feature>
<name>A0A2U8HAK2_9RHOO</name>
<feature type="transmembrane region" description="Helical" evidence="1">
    <location>
        <begin position="107"/>
        <end position="130"/>
    </location>
</feature>
<keyword evidence="1" id="KW-0812">Transmembrane</keyword>
<protein>
    <submittedName>
        <fullName evidence="2">Uncharacterized protein</fullName>
    </submittedName>
</protein>
<gene>
    <name evidence="2" type="ORF">CEW87_18425</name>
</gene>
<keyword evidence="1" id="KW-0472">Membrane</keyword>
<accession>A0A2U8HAK2</accession>
<keyword evidence="1" id="KW-1133">Transmembrane helix</keyword>
<dbReference type="Proteomes" id="UP000244902">
    <property type="component" value="Chromosome"/>
</dbReference>
<feature type="transmembrane region" description="Helical" evidence="1">
    <location>
        <begin position="217"/>
        <end position="236"/>
    </location>
</feature>
<sequence>MLILFMTFIAILSGAATGVPEWIGGVAAWGAVALMWAGLHRRQRRVALLLIIIGVAALVWSGLQSGQWPWTGVLTKNIALLGMLAGVSFLQLLGLGEAGEAPRGPGALWRTIAGVHAFGAVINLSAVFIMGDRMGGGKSPSIVQLNALTRGFLGGALWSPFFAATAVALTYAPGATLAELAAAGIPLALVMIVLAARDLLRDPALGRDFVGYPMRPAALWVPALLALMVIVGHWLVPSWSTLAVVTFAAPVMAVTVLIVRAGVVEGGTQMARHVVRRLPAMRGEMSLFLAAAVFATGLDALIASSGGWLPMAHVGAPQAALVLAGMIFLCVLGIHAVISIATVAAWLAPLNPDPVLMAVVYVQCWAIGLAASPMSGIHLALQGRYGVSGGELARGNVRYSLQAYVAAVVVLFIVAWWRGL</sequence>
<feature type="transmembrane region" description="Helical" evidence="1">
    <location>
        <begin position="401"/>
        <end position="417"/>
    </location>
</feature>
<dbReference type="AlphaFoldDB" id="A0A2U8HAK2"/>
<evidence type="ECO:0000313" key="2">
    <source>
        <dbReference type="EMBL" id="AWI82126.1"/>
    </source>
</evidence>
<feature type="transmembrane region" description="Helical" evidence="1">
    <location>
        <begin position="321"/>
        <end position="348"/>
    </location>
</feature>
<organism evidence="2 3">
    <name type="scientific">Parazoarcus communis</name>
    <dbReference type="NCBI Taxonomy" id="41977"/>
    <lineage>
        <taxon>Bacteria</taxon>
        <taxon>Pseudomonadati</taxon>
        <taxon>Pseudomonadota</taxon>
        <taxon>Betaproteobacteria</taxon>
        <taxon>Rhodocyclales</taxon>
        <taxon>Zoogloeaceae</taxon>
        <taxon>Parazoarcus</taxon>
    </lineage>
</organism>
<feature type="transmembrane region" description="Helical" evidence="1">
    <location>
        <begin position="285"/>
        <end position="309"/>
    </location>
</feature>
<feature type="transmembrane region" description="Helical" evidence="1">
    <location>
        <begin position="46"/>
        <end position="66"/>
    </location>
</feature>
<feature type="transmembrane region" description="Helical" evidence="1">
    <location>
        <begin position="177"/>
        <end position="196"/>
    </location>
</feature>
<proteinExistence type="predicted"/>
<reference evidence="2 3" key="1">
    <citation type="submission" date="2017-06" db="EMBL/GenBank/DDBJ databases">
        <title>Azoarcus sp. TSNA42 complete genome sequence.</title>
        <authorList>
            <person name="Woo J.-H."/>
            <person name="Kim H.-S."/>
        </authorList>
    </citation>
    <scope>NUCLEOTIDE SEQUENCE [LARGE SCALE GENOMIC DNA]</scope>
    <source>
        <strain evidence="2 3">TSNA42</strain>
    </source>
</reference>